<proteinExistence type="predicted"/>
<feature type="region of interest" description="Disordered" evidence="1">
    <location>
        <begin position="303"/>
        <end position="329"/>
    </location>
</feature>
<dbReference type="InterPro" id="IPR046234">
    <property type="entry name" value="DUF6267"/>
</dbReference>
<sequence length="329" mass="36853">MYSLKSHIQEPLTESIKNLHLDHIEDVILSDGLSGAHIALNFIENIKDSLTGHGNKNIDVTTKWDGSPAIVCGVNPENGRFFIGTKSVFNKRTPKIIYTNDDIKRYYKDSPGLARQLEVVLKHLPKINISGVLQGDLMFTGGEVDTKTIEGEEYVTFKPNTITYAIPSNSDLAETIRRAKIGIIFHTTYTGDSLKTMSASYKVDVGQLQNSVDVWVDDATYKDRSGSVTLTADELSSISQNLNQAEQSLNKLNPIRFEQLLTSNILIGMIKMYTNQEIRGGKQFDKGYMEGLAKFIEQRLDSENVSDTTKEKKKQARKEKANENLPDEK</sequence>
<evidence type="ECO:0000256" key="1">
    <source>
        <dbReference type="SAM" id="MobiDB-lite"/>
    </source>
</evidence>
<accession>A0A0F8YBF6</accession>
<reference evidence="2" key="1">
    <citation type="journal article" date="2015" name="Nature">
        <title>Complex archaea that bridge the gap between prokaryotes and eukaryotes.</title>
        <authorList>
            <person name="Spang A."/>
            <person name="Saw J.H."/>
            <person name="Jorgensen S.L."/>
            <person name="Zaremba-Niedzwiedzka K."/>
            <person name="Martijn J."/>
            <person name="Lind A.E."/>
            <person name="van Eijk R."/>
            <person name="Schleper C."/>
            <person name="Guy L."/>
            <person name="Ettema T.J."/>
        </authorList>
    </citation>
    <scope>NUCLEOTIDE SEQUENCE</scope>
</reference>
<organism evidence="2">
    <name type="scientific">marine sediment metagenome</name>
    <dbReference type="NCBI Taxonomy" id="412755"/>
    <lineage>
        <taxon>unclassified sequences</taxon>
        <taxon>metagenomes</taxon>
        <taxon>ecological metagenomes</taxon>
    </lineage>
</organism>
<gene>
    <name evidence="2" type="ORF">LCGC14_2840710</name>
</gene>
<evidence type="ECO:0000313" key="2">
    <source>
        <dbReference type="EMBL" id="KKK78723.1"/>
    </source>
</evidence>
<name>A0A0F8YBF6_9ZZZZ</name>
<protein>
    <submittedName>
        <fullName evidence="2">Uncharacterized protein</fullName>
    </submittedName>
</protein>
<dbReference type="Pfam" id="PF19782">
    <property type="entry name" value="DUF6267"/>
    <property type="match status" value="1"/>
</dbReference>
<dbReference type="EMBL" id="LAZR01054362">
    <property type="protein sequence ID" value="KKK78723.1"/>
    <property type="molecule type" value="Genomic_DNA"/>
</dbReference>
<comment type="caution">
    <text evidence="2">The sequence shown here is derived from an EMBL/GenBank/DDBJ whole genome shotgun (WGS) entry which is preliminary data.</text>
</comment>
<feature type="compositionally biased region" description="Basic and acidic residues" evidence="1">
    <location>
        <begin position="318"/>
        <end position="329"/>
    </location>
</feature>
<dbReference type="AlphaFoldDB" id="A0A0F8YBF6"/>